<gene>
    <name evidence="2" type="primary">nrdI</name>
    <name evidence="1" type="ORF">GDS87_06940</name>
    <name evidence="2" type="ORF">QNH24_07400</name>
</gene>
<dbReference type="RefSeq" id="WP_283871436.1">
    <property type="nucleotide sequence ID" value="NZ_CP045835.1"/>
</dbReference>
<dbReference type="Gene3D" id="3.40.50.360">
    <property type="match status" value="1"/>
</dbReference>
<dbReference type="Proteomes" id="UP001178322">
    <property type="component" value="Chromosome"/>
</dbReference>
<dbReference type="SUPFAM" id="SSF52218">
    <property type="entry name" value="Flavoproteins"/>
    <property type="match status" value="1"/>
</dbReference>
<dbReference type="EMBL" id="CP045835">
    <property type="protein sequence ID" value="QGG50705.1"/>
    <property type="molecule type" value="Genomic_DNA"/>
</dbReference>
<dbReference type="GO" id="GO:0010181">
    <property type="term" value="F:FMN binding"/>
    <property type="evidence" value="ECO:0007669"/>
    <property type="project" value="InterPro"/>
</dbReference>
<evidence type="ECO:0000313" key="4">
    <source>
        <dbReference type="Proteomes" id="UP001178322"/>
    </source>
</evidence>
<dbReference type="InterPro" id="IPR029039">
    <property type="entry name" value="Flavoprotein-like_sf"/>
</dbReference>
<dbReference type="Pfam" id="PF07972">
    <property type="entry name" value="Flavodoxin_NdrI"/>
    <property type="match status" value="1"/>
</dbReference>
<dbReference type="AlphaFoldDB" id="A0AAX3WYQ6"/>
<protein>
    <submittedName>
        <fullName evidence="2">Class Ib ribonucleoside-diphosphate reductase assembly flavoprotein NrdI</fullName>
    </submittedName>
</protein>
<reference evidence="2" key="2">
    <citation type="submission" date="2023-05" db="EMBL/GenBank/DDBJ databases">
        <title>Comparative genomics of Bacillaceae isolates and their secondary metabolite potential.</title>
        <authorList>
            <person name="Song L."/>
            <person name="Nielsen L.J."/>
            <person name="Mohite O."/>
            <person name="Xu X."/>
            <person name="Weber T."/>
            <person name="Kovacs A.T."/>
        </authorList>
    </citation>
    <scope>NUCLEOTIDE SEQUENCE</scope>
    <source>
        <strain evidence="2">LY1</strain>
    </source>
</reference>
<dbReference type="NCBIfam" id="TIGR00333">
    <property type="entry name" value="nrdI"/>
    <property type="match status" value="1"/>
</dbReference>
<evidence type="ECO:0000313" key="2">
    <source>
        <dbReference type="EMBL" id="WHY53060.1"/>
    </source>
</evidence>
<organism evidence="2 4">
    <name type="scientific">Lysinibacillus pakistanensis</name>
    <dbReference type="NCBI Taxonomy" id="759811"/>
    <lineage>
        <taxon>Bacteria</taxon>
        <taxon>Bacillati</taxon>
        <taxon>Bacillota</taxon>
        <taxon>Bacilli</taxon>
        <taxon>Bacillales</taxon>
        <taxon>Bacillaceae</taxon>
        <taxon>Lysinibacillus</taxon>
    </lineage>
</organism>
<dbReference type="PIRSF" id="PIRSF005087">
    <property type="entry name" value="NrdI"/>
    <property type="match status" value="1"/>
</dbReference>
<evidence type="ECO:0000313" key="3">
    <source>
        <dbReference type="Proteomes" id="UP000373269"/>
    </source>
</evidence>
<dbReference type="InterPro" id="IPR004465">
    <property type="entry name" value="RNR_NrdI"/>
</dbReference>
<accession>A0AAX3WYQ6</accession>
<dbReference type="PANTHER" id="PTHR37297:SF1">
    <property type="entry name" value="PROTEIN NRDI"/>
    <property type="match status" value="1"/>
</dbReference>
<dbReference type="Proteomes" id="UP000373269">
    <property type="component" value="Chromosome"/>
</dbReference>
<dbReference type="PANTHER" id="PTHR37297">
    <property type="entry name" value="PROTEIN NRDI"/>
    <property type="match status" value="1"/>
</dbReference>
<keyword evidence="3" id="KW-1185">Reference proteome</keyword>
<dbReference type="EMBL" id="CP126101">
    <property type="protein sequence ID" value="WHY53060.1"/>
    <property type="molecule type" value="Genomic_DNA"/>
</dbReference>
<proteinExistence type="predicted"/>
<reference evidence="1 3" key="1">
    <citation type="submission" date="2019-11" db="EMBL/GenBank/DDBJ databases">
        <title>Whole Genome Sequencing and Comparative Genomic Analyses of Lysinibacillus pakistanensis LZH-9, a Halotolerant Strain with Excellent COD Removal Capability.</title>
        <authorList>
            <person name="Zhou H."/>
        </authorList>
    </citation>
    <scope>NUCLEOTIDE SEQUENCE [LARGE SCALE GENOMIC DNA]</scope>
    <source>
        <strain evidence="1 3">LZH-9</strain>
    </source>
</reference>
<evidence type="ECO:0000313" key="1">
    <source>
        <dbReference type="EMBL" id="QGG50705.1"/>
    </source>
</evidence>
<name>A0AAX3WYQ6_9BACI</name>
<sequence>MIIYASRTGNVRNVVSKLKGKSMELSEELLLSEPYLLITYTDGLGDIPAKVARFLEQNGNYCKGVVVSGNSNFGHTVFGAAGEKIAAKYHVPLVRKLDLRGNQTDYDAIQTFYEMRVIA</sequence>